<dbReference type="Pfam" id="PF02826">
    <property type="entry name" value="2-Hacid_dh_C"/>
    <property type="match status" value="1"/>
</dbReference>
<dbReference type="Gene3D" id="3.40.50.720">
    <property type="entry name" value="NAD(P)-binding Rossmann-like Domain"/>
    <property type="match status" value="2"/>
</dbReference>
<protein>
    <submittedName>
        <fullName evidence="7">D-lactate dehydrogenase</fullName>
    </submittedName>
</protein>
<keyword evidence="2 4" id="KW-0560">Oxidoreductase</keyword>
<dbReference type="InterPro" id="IPR058205">
    <property type="entry name" value="D-LDH-like"/>
</dbReference>
<dbReference type="PANTHER" id="PTHR43026">
    <property type="entry name" value="2-HYDROXYACID DEHYDROGENASE HOMOLOG 1-RELATED"/>
    <property type="match status" value="1"/>
</dbReference>
<dbReference type="GO" id="GO:0051287">
    <property type="term" value="F:NAD binding"/>
    <property type="evidence" value="ECO:0007669"/>
    <property type="project" value="InterPro"/>
</dbReference>
<dbReference type="PANTHER" id="PTHR43026:SF1">
    <property type="entry name" value="2-HYDROXYACID DEHYDROGENASE HOMOLOG 1-RELATED"/>
    <property type="match status" value="1"/>
</dbReference>
<gene>
    <name evidence="7" type="primary">LDHD</name>
</gene>
<dbReference type="AlphaFoldDB" id="C1BVE3"/>
<dbReference type="OrthoDB" id="298012at2759"/>
<evidence type="ECO:0000256" key="2">
    <source>
        <dbReference type="ARBA" id="ARBA00023002"/>
    </source>
</evidence>
<dbReference type="InterPro" id="IPR006139">
    <property type="entry name" value="D-isomer_2_OHA_DH_cat_dom"/>
</dbReference>
<dbReference type="SUPFAM" id="SSF51735">
    <property type="entry name" value="NAD(P)-binding Rossmann-fold domains"/>
    <property type="match status" value="1"/>
</dbReference>
<evidence type="ECO:0000313" key="7">
    <source>
        <dbReference type="EMBL" id="ACO12996.1"/>
    </source>
</evidence>
<proteinExistence type="evidence at transcript level"/>
<evidence type="ECO:0000256" key="4">
    <source>
        <dbReference type="RuleBase" id="RU003719"/>
    </source>
</evidence>
<comment type="similarity">
    <text evidence="1 4">Belongs to the D-isomer specific 2-hydroxyacid dehydrogenase family.</text>
</comment>
<dbReference type="Pfam" id="PF00389">
    <property type="entry name" value="2-Hacid_dh"/>
    <property type="match status" value="1"/>
</dbReference>
<dbReference type="PROSITE" id="PS00670">
    <property type="entry name" value="D_2_HYDROXYACID_DH_2"/>
    <property type="match status" value="1"/>
</dbReference>
<dbReference type="InterPro" id="IPR036291">
    <property type="entry name" value="NAD(P)-bd_dom_sf"/>
</dbReference>
<evidence type="ECO:0000259" key="5">
    <source>
        <dbReference type="Pfam" id="PF00389"/>
    </source>
</evidence>
<evidence type="ECO:0000256" key="1">
    <source>
        <dbReference type="ARBA" id="ARBA00005854"/>
    </source>
</evidence>
<name>C1BVE3_LEPSM</name>
<dbReference type="GO" id="GO:0008720">
    <property type="term" value="F:D-lactate dehydrogenase (NAD+) activity"/>
    <property type="evidence" value="ECO:0007669"/>
    <property type="project" value="TreeGrafter"/>
</dbReference>
<feature type="domain" description="D-isomer specific 2-hydroxyacid dehydrogenase NAD-binding" evidence="6">
    <location>
        <begin position="116"/>
        <end position="305"/>
    </location>
</feature>
<dbReference type="EMBL" id="BT078572">
    <property type="protein sequence ID" value="ACO12996.1"/>
    <property type="molecule type" value="mRNA"/>
</dbReference>
<sequence>MGKDIFIIDTRCHLNKSMKKIFEKNGFECEVAEGFSGVPEDVLRKAKGFQAIVIFVNKKLQDSDVEILKDNGNKMILCCSAGFDNIPKHDLLKEAGIRVARVPSYSPSSIAEYAISSMFALAKNIQRSYEMTKLADFRIGGLHCILLEDKTVGIIGTGLIGKKTVQKVAGMVDKVLCYDAYPANDWIKTVPNAEYVDMDTLFANSNIISIHVPLLKETQHLINKDTIEKMKKDVIIINTSRGEIINTPDLVDGLKSKKIMGVALDVFEGEKAFMFKDMSKVGFENYPELEDLVSMDNVIISSHVAFYTDESIRQITDKTYNNFLGFVGKGDVDEKAVVV</sequence>
<dbReference type="InterPro" id="IPR006140">
    <property type="entry name" value="D-isomer_DH_NAD-bd"/>
</dbReference>
<accession>C1BVE3</accession>
<dbReference type="InterPro" id="IPR029753">
    <property type="entry name" value="D-isomer_DH_CS"/>
</dbReference>
<dbReference type="SUPFAM" id="SSF52283">
    <property type="entry name" value="Formate/glycerate dehydrogenase catalytic domain-like"/>
    <property type="match status" value="1"/>
</dbReference>
<keyword evidence="3" id="KW-0520">NAD</keyword>
<organism evidence="7">
    <name type="scientific">Lepeophtheirus salmonis</name>
    <name type="common">Salmon louse</name>
    <name type="synonym">Caligus salmonis</name>
    <dbReference type="NCBI Taxonomy" id="72036"/>
    <lineage>
        <taxon>Eukaryota</taxon>
        <taxon>Metazoa</taxon>
        <taxon>Ecdysozoa</taxon>
        <taxon>Arthropoda</taxon>
        <taxon>Crustacea</taxon>
        <taxon>Multicrustacea</taxon>
        <taxon>Hexanauplia</taxon>
        <taxon>Copepoda</taxon>
        <taxon>Siphonostomatoida</taxon>
        <taxon>Caligidae</taxon>
        <taxon>Lepeophtheirus</taxon>
    </lineage>
</organism>
<dbReference type="PROSITE" id="PS00671">
    <property type="entry name" value="D_2_HYDROXYACID_DH_3"/>
    <property type="match status" value="1"/>
</dbReference>
<evidence type="ECO:0000256" key="3">
    <source>
        <dbReference type="ARBA" id="ARBA00023027"/>
    </source>
</evidence>
<feature type="domain" description="D-isomer specific 2-hydroxyacid dehydrogenase catalytic" evidence="5">
    <location>
        <begin position="13"/>
        <end position="331"/>
    </location>
</feature>
<evidence type="ECO:0000259" key="6">
    <source>
        <dbReference type="Pfam" id="PF02826"/>
    </source>
</evidence>
<reference evidence="7" key="1">
    <citation type="submission" date="2009-06" db="EMBL/GenBank/DDBJ databases">
        <title>Lepeophtheirus salmonis ESTs and full-length cDNAs.</title>
        <authorList>
            <person name="Yasuike M."/>
            <person name="von Schalburg K."/>
            <person name="Cooper G."/>
            <person name="Leong J."/>
            <person name="Jones S.R.M."/>
            <person name="Koop B.F."/>
        </authorList>
    </citation>
    <scope>NUCLEOTIDE SEQUENCE</scope>
    <source>
        <strain evidence="7">Pacific form</strain>
        <tissue evidence="7">Whole</tissue>
    </source>
</reference>